<keyword evidence="1" id="KW-0472">Membrane</keyword>
<proteinExistence type="predicted"/>
<dbReference type="AlphaFoldDB" id="A0AA39GZ09"/>
<dbReference type="EMBL" id="JAUCMV010000005">
    <property type="protein sequence ID" value="KAK0396126.1"/>
    <property type="molecule type" value="Genomic_DNA"/>
</dbReference>
<comment type="caution">
    <text evidence="2">The sequence shown here is derived from an EMBL/GenBank/DDBJ whole genome shotgun (WGS) entry which is preliminary data.</text>
</comment>
<reference evidence="2" key="1">
    <citation type="submission" date="2023-06" db="EMBL/GenBank/DDBJ databases">
        <title>Genomic analysis of the entomopathogenic nematode Steinernema hermaphroditum.</title>
        <authorList>
            <person name="Schwarz E.M."/>
            <person name="Heppert J.K."/>
            <person name="Baniya A."/>
            <person name="Schwartz H.T."/>
            <person name="Tan C.-H."/>
            <person name="Antoshechkin I."/>
            <person name="Sternberg P.W."/>
            <person name="Goodrich-Blair H."/>
            <person name="Dillman A.R."/>
        </authorList>
    </citation>
    <scope>NUCLEOTIDE SEQUENCE</scope>
    <source>
        <strain evidence="2">PS9179</strain>
        <tissue evidence="2">Whole animal</tissue>
    </source>
</reference>
<protein>
    <submittedName>
        <fullName evidence="2">Uncharacterized protein</fullName>
    </submittedName>
</protein>
<evidence type="ECO:0000313" key="2">
    <source>
        <dbReference type="EMBL" id="KAK0396126.1"/>
    </source>
</evidence>
<evidence type="ECO:0000313" key="3">
    <source>
        <dbReference type="Proteomes" id="UP001175271"/>
    </source>
</evidence>
<keyword evidence="1" id="KW-1133">Transmembrane helix</keyword>
<gene>
    <name evidence="2" type="ORF">QR680_001580</name>
</gene>
<sequence length="120" mass="14332">MFVDQVEKLLNGTSFLESEIEELQLAKELKLLENSTKREHNWKKFSQTFWIIFSVYVIAAFVWLLFSVYHHRHQKNICKQKQSEYSLTQMLERQRLLHLYNNISSESNCTQKDETSTTNA</sequence>
<evidence type="ECO:0000256" key="1">
    <source>
        <dbReference type="SAM" id="Phobius"/>
    </source>
</evidence>
<name>A0AA39GZ09_9BILA</name>
<keyword evidence="3" id="KW-1185">Reference proteome</keyword>
<feature type="transmembrane region" description="Helical" evidence="1">
    <location>
        <begin position="49"/>
        <end position="69"/>
    </location>
</feature>
<keyword evidence="1" id="KW-0812">Transmembrane</keyword>
<organism evidence="2 3">
    <name type="scientific">Steinernema hermaphroditum</name>
    <dbReference type="NCBI Taxonomy" id="289476"/>
    <lineage>
        <taxon>Eukaryota</taxon>
        <taxon>Metazoa</taxon>
        <taxon>Ecdysozoa</taxon>
        <taxon>Nematoda</taxon>
        <taxon>Chromadorea</taxon>
        <taxon>Rhabditida</taxon>
        <taxon>Tylenchina</taxon>
        <taxon>Panagrolaimomorpha</taxon>
        <taxon>Strongyloidoidea</taxon>
        <taxon>Steinernematidae</taxon>
        <taxon>Steinernema</taxon>
    </lineage>
</organism>
<accession>A0AA39GZ09</accession>
<dbReference type="Proteomes" id="UP001175271">
    <property type="component" value="Unassembled WGS sequence"/>
</dbReference>